<dbReference type="Gene3D" id="3.20.20.140">
    <property type="entry name" value="Metal-dependent hydrolases"/>
    <property type="match status" value="1"/>
</dbReference>
<evidence type="ECO:0000259" key="2">
    <source>
        <dbReference type="Pfam" id="PF00962"/>
    </source>
</evidence>
<reference evidence="4" key="1">
    <citation type="journal article" date="2009" name="Genome Res.">
        <title>Comparative genomic analyses of the human fungal pathogens Coccidioides and their relatives.</title>
        <authorList>
            <person name="Sharpton T.J."/>
            <person name="Stajich J.E."/>
            <person name="Rounsley S.D."/>
            <person name="Gardner M.J."/>
            <person name="Wortman J.R."/>
            <person name="Jordar V.S."/>
            <person name="Maiti R."/>
            <person name="Kodira C.D."/>
            <person name="Neafsey D.E."/>
            <person name="Zeng Q."/>
            <person name="Hung C.-Y."/>
            <person name="McMahan C."/>
            <person name="Muszewska A."/>
            <person name="Grynberg M."/>
            <person name="Mandel M.A."/>
            <person name="Kellner E.M."/>
            <person name="Barker B.M."/>
            <person name="Galgiani J.N."/>
            <person name="Orbach M.J."/>
            <person name="Kirkland T.N."/>
            <person name="Cole G.T."/>
            <person name="Henn M.R."/>
            <person name="Birren B.W."/>
            <person name="Taylor J.W."/>
        </authorList>
    </citation>
    <scope>NUCLEOTIDE SEQUENCE [LARGE SCALE GENOMIC DNA]</scope>
    <source>
        <strain evidence="4">UAMH 1704</strain>
    </source>
</reference>
<dbReference type="GeneID" id="8441017"/>
<dbReference type="VEuPathDB" id="FungiDB:UREG_04418"/>
<feature type="region of interest" description="Disordered" evidence="1">
    <location>
        <begin position="587"/>
        <end position="614"/>
    </location>
</feature>
<dbReference type="CDD" id="cd01709">
    <property type="entry name" value="RT_like_1"/>
    <property type="match status" value="1"/>
</dbReference>
<feature type="domain" description="Adenosine deaminase" evidence="2">
    <location>
        <begin position="933"/>
        <end position="1106"/>
    </location>
</feature>
<dbReference type="EMBL" id="CH476616">
    <property type="protein sequence ID" value="EEP79572.1"/>
    <property type="molecule type" value="Genomic_DNA"/>
</dbReference>
<dbReference type="Proteomes" id="UP000002058">
    <property type="component" value="Unassembled WGS sequence"/>
</dbReference>
<accession>C4JNU8</accession>
<dbReference type="InParanoid" id="C4JNU8"/>
<dbReference type="AlphaFoldDB" id="C4JNU8"/>
<dbReference type="OrthoDB" id="272271at2759"/>
<dbReference type="InterPro" id="IPR001365">
    <property type="entry name" value="A_deaminase_dom"/>
</dbReference>
<feature type="compositionally biased region" description="Polar residues" evidence="1">
    <location>
        <begin position="597"/>
        <end position="611"/>
    </location>
</feature>
<dbReference type="Pfam" id="PF00962">
    <property type="entry name" value="A_deaminase"/>
    <property type="match status" value="1"/>
</dbReference>
<evidence type="ECO:0000313" key="3">
    <source>
        <dbReference type="EMBL" id="EEP79572.1"/>
    </source>
</evidence>
<dbReference type="PANTHER" id="PTHR37015:SF2">
    <property type="entry name" value="REVERSE TRANSCRIPTASE DOMAIN-CONTAINING PROTEIN"/>
    <property type="match status" value="1"/>
</dbReference>
<dbReference type="RefSeq" id="XP_002544901.1">
    <property type="nucleotide sequence ID" value="XM_002544855.1"/>
</dbReference>
<keyword evidence="4" id="KW-1185">Reference proteome</keyword>
<organism evidence="3 4">
    <name type="scientific">Uncinocarpus reesii (strain UAMH 1704)</name>
    <dbReference type="NCBI Taxonomy" id="336963"/>
    <lineage>
        <taxon>Eukaryota</taxon>
        <taxon>Fungi</taxon>
        <taxon>Dikarya</taxon>
        <taxon>Ascomycota</taxon>
        <taxon>Pezizomycotina</taxon>
        <taxon>Eurotiomycetes</taxon>
        <taxon>Eurotiomycetidae</taxon>
        <taxon>Onygenales</taxon>
        <taxon>Onygenaceae</taxon>
        <taxon>Uncinocarpus</taxon>
    </lineage>
</organism>
<evidence type="ECO:0000256" key="1">
    <source>
        <dbReference type="SAM" id="MobiDB-lite"/>
    </source>
</evidence>
<dbReference type="InterPro" id="IPR032466">
    <property type="entry name" value="Metal_Hydrolase"/>
</dbReference>
<dbReference type="STRING" id="336963.C4JNU8"/>
<dbReference type="SUPFAM" id="SSF51556">
    <property type="entry name" value="Metallo-dependent hydrolases"/>
    <property type="match status" value="1"/>
</dbReference>
<dbReference type="eggNOG" id="KOG1097">
    <property type="taxonomic scope" value="Eukaryota"/>
</dbReference>
<evidence type="ECO:0000313" key="4">
    <source>
        <dbReference type="Proteomes" id="UP000002058"/>
    </source>
</evidence>
<dbReference type="GO" id="GO:0019239">
    <property type="term" value="F:deaminase activity"/>
    <property type="evidence" value="ECO:0007669"/>
    <property type="project" value="InterPro"/>
</dbReference>
<dbReference type="PANTHER" id="PTHR37015">
    <property type="entry name" value="REVERSE TRANSCRIPTASE DOMAIN-CONTAINING PROTEIN"/>
    <property type="match status" value="1"/>
</dbReference>
<name>C4JNU8_UNCRE</name>
<protein>
    <recommendedName>
        <fullName evidence="2">Adenosine deaminase domain-containing protein</fullName>
    </recommendedName>
</protein>
<dbReference type="OMA" id="WNSYFAR"/>
<proteinExistence type="predicted"/>
<gene>
    <name evidence="3" type="ORF">UREG_04418</name>
</gene>
<dbReference type="HOGENOM" id="CLU_008952_0_0_1"/>
<dbReference type="KEGG" id="ure:UREG_04418"/>
<sequence>MAATDALPKTLKSITETKLKELSKQQALFESRKSAVYEEAAKQTSLEDKVRVLLEGVTRLKGFPDDGLDTTDKEDDAVLRSGGDRVSARHAYWNIRRDLVQRKFDSSISDAKLKLFEEELRKQLNFISAKHEHALFFNRLVTEWLTNPRNPVPEIAKDNNSDVSYEQLERKEAHEQRTEWERLVFEPRQTDSAAIEGYLTKLFGQSRLSEQALKDLRKRVKLSSKDFLTKDDHFTVDSLKWVIRGVISKDILSPNKVTILREFLVNDEVAQEVADVLNVRMAQLDTWSWSGQPIMVEMRRHLNGKYRAYMDEDILDAIFLHYIGVKWSITFKELFTAIIHSHGWKRQSKNIPKDDLERRKYFLYEEDGENRDNYNIVGERRRAFLETYFMCQLPSDVDSIPVYNEDSQADDQKKSFVDLKHSLLHLVMAEIWLNKALYGEVTVVQSDFRWFGPSLPHTTLLSVLEFFHVPKIWIDFFRRFLDTPLKFVQDGDDGPVRIRKNGVPLSHSISDWLGEVTLFCLDFSVNQNANGLLLYRLHDDFWFWGQEQDCAKAWKSVNEFCDVMGLEINHEKTGAARLYLNKSHKKEFSDDSESDSNVDQRPDSSTVSVTEPASLPRGDIRWGFLKLDESTGRFEVDQSQVDVHIQELRRQLAACKSTFSWVQAWNTYMARFISNNFGKPAFCLGRPHIEMVLSTLKRIERELFAVDGDASPGSAADYLRLAIAKKFNLSELPDGFFYFPEEYGGLALTNPFVSLISMREGIKTTPERILRDAFIAEDKEYAAAKEKYEKQGPNRTSLGLISSATPRSRFSSPGTQFMSRDEYVKHSESTSLYLKRAYQLLLQQPEEVSAAFTPELQNAISKNEAIKSLPVDWYSMSSYSKSIVDLYSSGMINKYGSLAAVEDKTLPLGVVKILKREKHFQKSSDLTGLKYSTRRVLQDFQDDGVRYLELRTTPRESQKYGVSKEQYVTTVLDVIEEFKNDRMSTYLLLSIDRTKSATNALEVVDLAIKYQHRGVVGVELGGDPSKGDVSIFASAFKRARDHGLHITLHFAETAFSACSTELKTLLSFQPERLGHVIHVPDSFKEEIARRKLGLELCLSCNVHAKLIQGGFPDHHFGYWRNQDCPVILCVRLPATY</sequence>